<reference evidence="6 7" key="1">
    <citation type="submission" date="2016-03" db="EMBL/GenBank/DDBJ databases">
        <title>EvidentialGene: Evidence-directed Construction of Genes on Genomes.</title>
        <authorList>
            <person name="Gilbert D.G."/>
            <person name="Choi J.-H."/>
            <person name="Mockaitis K."/>
            <person name="Colbourne J."/>
            <person name="Pfrender M."/>
        </authorList>
    </citation>
    <scope>NUCLEOTIDE SEQUENCE [LARGE SCALE GENOMIC DNA]</scope>
    <source>
        <strain evidence="6 7">Xinb3</strain>
        <tissue evidence="6">Complete organism</tissue>
    </source>
</reference>
<dbReference type="EMBL" id="LRGB01002992">
    <property type="protein sequence ID" value="KZS05220.1"/>
    <property type="molecule type" value="Genomic_DNA"/>
</dbReference>
<proteinExistence type="predicted"/>
<keyword evidence="2" id="KW-0963">Cytoplasm</keyword>
<dbReference type="GO" id="GO:0005876">
    <property type="term" value="C:spindle microtubule"/>
    <property type="evidence" value="ECO:0007669"/>
    <property type="project" value="TreeGrafter"/>
</dbReference>
<protein>
    <submittedName>
        <fullName evidence="6">Kinesin-like protein</fullName>
    </submittedName>
</protein>
<feature type="coiled-coil region" evidence="5">
    <location>
        <begin position="35"/>
        <end position="82"/>
    </location>
</feature>
<dbReference type="OrthoDB" id="3176171at2759"/>
<dbReference type="Proteomes" id="UP000076858">
    <property type="component" value="Unassembled WGS sequence"/>
</dbReference>
<evidence type="ECO:0000256" key="2">
    <source>
        <dbReference type="ARBA" id="ARBA00022490"/>
    </source>
</evidence>
<comment type="caution">
    <text evidence="6">The sequence shown here is derived from an EMBL/GenBank/DDBJ whole genome shotgun (WGS) entry which is preliminary data.</text>
</comment>
<gene>
    <name evidence="6" type="ORF">APZ42_031654</name>
</gene>
<evidence type="ECO:0000256" key="4">
    <source>
        <dbReference type="ARBA" id="ARBA00023212"/>
    </source>
</evidence>
<dbReference type="STRING" id="35525.A0A164MNT5"/>
<evidence type="ECO:0000256" key="3">
    <source>
        <dbReference type="ARBA" id="ARBA00023175"/>
    </source>
</evidence>
<keyword evidence="4" id="KW-0206">Cytoskeleton</keyword>
<accession>A0A164MNT5</accession>
<dbReference type="GO" id="GO:0072686">
    <property type="term" value="C:mitotic spindle"/>
    <property type="evidence" value="ECO:0007669"/>
    <property type="project" value="TreeGrafter"/>
</dbReference>
<dbReference type="GO" id="GO:0008574">
    <property type="term" value="F:plus-end-directed microtubule motor activity"/>
    <property type="evidence" value="ECO:0007669"/>
    <property type="project" value="TreeGrafter"/>
</dbReference>
<evidence type="ECO:0000313" key="6">
    <source>
        <dbReference type="EMBL" id="KZS05220.1"/>
    </source>
</evidence>
<keyword evidence="5" id="KW-0175">Coiled coil</keyword>
<comment type="subcellular location">
    <subcellularLocation>
        <location evidence="1">Cytoplasm</location>
        <location evidence="1">Cytoskeleton</location>
    </subcellularLocation>
</comment>
<dbReference type="PANTHER" id="PTHR47970:SF12">
    <property type="entry name" value="KINESIN FAMILY MEMBER 11"/>
    <property type="match status" value="1"/>
</dbReference>
<evidence type="ECO:0000256" key="5">
    <source>
        <dbReference type="SAM" id="Coils"/>
    </source>
</evidence>
<dbReference type="GO" id="GO:0051231">
    <property type="term" value="P:spindle elongation"/>
    <property type="evidence" value="ECO:0007669"/>
    <property type="project" value="TreeGrafter"/>
</dbReference>
<dbReference type="InterPro" id="IPR047149">
    <property type="entry name" value="KIF11-like"/>
</dbReference>
<sequence>MSIRRRSRGFVNSCWEREERVYVVQENYRQITREIEWQRKEIVEKLEQIKAMEEQARKEESCQQLQGLYDEQTATVEELNSTQHNLSMTRSKLKQTRRQRDEKGHIVLHQTHTEQQLGSQARELLKVADVSNDHVRKLHSKLDRKRSVEKENERLRQSFEQNVARMEDGLENFVKDHTKFLSDIAGSYGTILAKQSSDLSVLSELMLQFAEGLRKAATDSTHSTQEFTKSFWGTTRTQVNVQAANQHQFLVDNFLPKFQSVSKSLQERGQAVQQLQRSLTEELQRQADLVKVLLADQKDGMNRLRQVTQQWDQQTEWHLRRISEQQTLSSQSLSEFDAEINKQMQMIINLVNSVQQTRENYKTRVNDTSTEEALLEEQRADMVTTVRERRDDVESHASSMSDWSSLLSTEIRQRNSDVVKFIVEDMRQEGPT</sequence>
<dbReference type="AlphaFoldDB" id="A0A164MNT5"/>
<dbReference type="GO" id="GO:0005634">
    <property type="term" value="C:nucleus"/>
    <property type="evidence" value="ECO:0007669"/>
    <property type="project" value="TreeGrafter"/>
</dbReference>
<keyword evidence="3" id="KW-0505">Motor protein</keyword>
<dbReference type="GO" id="GO:0090307">
    <property type="term" value="P:mitotic spindle assembly"/>
    <property type="evidence" value="ECO:0007669"/>
    <property type="project" value="TreeGrafter"/>
</dbReference>
<evidence type="ECO:0000256" key="1">
    <source>
        <dbReference type="ARBA" id="ARBA00004245"/>
    </source>
</evidence>
<dbReference type="PANTHER" id="PTHR47970">
    <property type="entry name" value="KINESIN-LIKE PROTEIN KIF11"/>
    <property type="match status" value="1"/>
</dbReference>
<organism evidence="6 7">
    <name type="scientific">Daphnia magna</name>
    <dbReference type="NCBI Taxonomy" id="35525"/>
    <lineage>
        <taxon>Eukaryota</taxon>
        <taxon>Metazoa</taxon>
        <taxon>Ecdysozoa</taxon>
        <taxon>Arthropoda</taxon>
        <taxon>Crustacea</taxon>
        <taxon>Branchiopoda</taxon>
        <taxon>Diplostraca</taxon>
        <taxon>Cladocera</taxon>
        <taxon>Anomopoda</taxon>
        <taxon>Daphniidae</taxon>
        <taxon>Daphnia</taxon>
    </lineage>
</organism>
<evidence type="ECO:0000313" key="7">
    <source>
        <dbReference type="Proteomes" id="UP000076858"/>
    </source>
</evidence>
<name>A0A164MNT5_9CRUS</name>
<keyword evidence="7" id="KW-1185">Reference proteome</keyword>